<accession>A0A0S7EGZ2</accession>
<evidence type="ECO:0000256" key="5">
    <source>
        <dbReference type="ARBA" id="ARBA00023237"/>
    </source>
</evidence>
<evidence type="ECO:0000256" key="2">
    <source>
        <dbReference type="ARBA" id="ARBA00006275"/>
    </source>
</evidence>
<proteinExistence type="inferred from homology"/>
<dbReference type="eggNOG" id="COG0457">
    <property type="taxonomic scope" value="Bacteria"/>
</dbReference>
<dbReference type="InterPro" id="IPR011990">
    <property type="entry name" value="TPR-like_helical_dom_sf"/>
</dbReference>
<keyword evidence="4" id="KW-0472">Membrane</keyword>
<evidence type="ECO:0000313" key="9">
    <source>
        <dbReference type="Proteomes" id="UP000069030"/>
    </source>
</evidence>
<name>A0A0S7EGZ2_9FLAO</name>
<dbReference type="InterPro" id="IPR033985">
    <property type="entry name" value="SusD-like_N"/>
</dbReference>
<feature type="domain" description="SusD-like N-terminal" evidence="7">
    <location>
        <begin position="65"/>
        <end position="209"/>
    </location>
</feature>
<keyword evidence="5" id="KW-0998">Cell outer membrane</keyword>
<comment type="subcellular location">
    <subcellularLocation>
        <location evidence="1">Cell outer membrane</location>
    </subcellularLocation>
</comment>
<dbReference type="GO" id="GO:0009279">
    <property type="term" value="C:cell outer membrane"/>
    <property type="evidence" value="ECO:0007669"/>
    <property type="project" value="UniProtKB-SubCell"/>
</dbReference>
<evidence type="ECO:0000259" key="7">
    <source>
        <dbReference type="Pfam" id="PF14322"/>
    </source>
</evidence>
<dbReference type="AlphaFoldDB" id="A0A0S7EGZ2"/>
<dbReference type="Pfam" id="PF07980">
    <property type="entry name" value="SusD_RagB"/>
    <property type="match status" value="1"/>
</dbReference>
<dbReference type="Pfam" id="PF14322">
    <property type="entry name" value="SusD-like_3"/>
    <property type="match status" value="1"/>
</dbReference>
<dbReference type="RefSeq" id="WP_006258195.1">
    <property type="nucleotide sequence ID" value="NZ_BCMQ01000016.1"/>
</dbReference>
<evidence type="ECO:0000259" key="6">
    <source>
        <dbReference type="Pfam" id="PF07980"/>
    </source>
</evidence>
<dbReference type="KEGG" id="mod:AS202_18025"/>
<comment type="similarity">
    <text evidence="2">Belongs to the SusD family.</text>
</comment>
<evidence type="ECO:0000313" key="8">
    <source>
        <dbReference type="EMBL" id="ALU27928.1"/>
    </source>
</evidence>
<evidence type="ECO:0000256" key="4">
    <source>
        <dbReference type="ARBA" id="ARBA00023136"/>
    </source>
</evidence>
<dbReference type="Proteomes" id="UP000069030">
    <property type="component" value="Chromosome"/>
</dbReference>
<feature type="domain" description="RagB/SusD" evidence="6">
    <location>
        <begin position="263"/>
        <end position="561"/>
    </location>
</feature>
<keyword evidence="3" id="KW-0732">Signal</keyword>
<sequence>MKKILYILSLLIFTCSCADLDLNPPSSASSENWYSDKNEYELSINDFYREYLWNLETGWAGERLTDNWSQRQVMNEYAAGTINSEWGTSAALWKNTYKGIARANTILENLTQNRGNLSEVDRKQFEAEARAFRAIFYGRLLFFFGDVPFYTQTLTIEEAFKMGRTDKKIILQEVYNDFNFAINNLPIKYNGTQNSRLTKGAALAFKAKTALNLHDYEIARKAAEECIKLNNYKLHSNYGEYFLSKTKNSSETVFAIPRSAQHNSIFSVKNFYTRNAGGSSVAQPSWELFATYLCTDGKTIDQSPLFDPQNPFKNRDPRLKETIVEFGTDHLGYIYDPNPYSTNVLNTTTGKQVKNKDTRSVDTYASYNGLTLKKGVDTDWSDDSYSDADIVIMRYADVLLMYAEAKIELNQLDSEMLKAFNQVRARAYNDSGITAPLLTISSQTEMRKYLRIERRVEFAWENRRIEDIMRWKHAEIALTRPNYGMLDPDKLKKEVVDKGLWFWSETPTIDENGLPVFDGLLSKGKIKVLATRAFDKNKQYLWPIPSKEIIINSNLTQNPGY</sequence>
<gene>
    <name evidence="8" type="ORF">AS202_18025</name>
</gene>
<dbReference type="EMBL" id="CP013690">
    <property type="protein sequence ID" value="ALU27928.1"/>
    <property type="molecule type" value="Genomic_DNA"/>
</dbReference>
<evidence type="ECO:0000256" key="1">
    <source>
        <dbReference type="ARBA" id="ARBA00004442"/>
    </source>
</evidence>
<dbReference type="InterPro" id="IPR012944">
    <property type="entry name" value="SusD_RagB_dom"/>
</dbReference>
<dbReference type="SUPFAM" id="SSF48452">
    <property type="entry name" value="TPR-like"/>
    <property type="match status" value="1"/>
</dbReference>
<protein>
    <submittedName>
        <fullName evidence="8">Uncharacterized protein</fullName>
    </submittedName>
</protein>
<organism evidence="8 9">
    <name type="scientific">Myroides odoratimimus</name>
    <dbReference type="NCBI Taxonomy" id="76832"/>
    <lineage>
        <taxon>Bacteria</taxon>
        <taxon>Pseudomonadati</taxon>
        <taxon>Bacteroidota</taxon>
        <taxon>Flavobacteriia</taxon>
        <taxon>Flavobacteriales</taxon>
        <taxon>Flavobacteriaceae</taxon>
        <taxon>Myroides</taxon>
    </lineage>
</organism>
<dbReference type="PROSITE" id="PS51257">
    <property type="entry name" value="PROKAR_LIPOPROTEIN"/>
    <property type="match status" value="1"/>
</dbReference>
<dbReference type="Gene3D" id="1.25.40.390">
    <property type="match status" value="1"/>
</dbReference>
<reference evidence="8 9" key="1">
    <citation type="journal article" date="2016" name="J. Zhejiang Univ. Sci. B">
        <title>Antibiotic resistance mechanisms of Myroides sp.</title>
        <authorList>
            <person name="Hu S."/>
            <person name="Yuan S."/>
            <person name="Qu H."/>
            <person name="Jiang T."/>
            <person name="Zhou Y."/>
            <person name="Wang M."/>
            <person name="Ming D."/>
        </authorList>
    </citation>
    <scope>NUCLEOTIDE SEQUENCE [LARGE SCALE GENOMIC DNA]</scope>
    <source>
        <strain evidence="8 9">PR63039</strain>
    </source>
</reference>
<evidence type="ECO:0000256" key="3">
    <source>
        <dbReference type="ARBA" id="ARBA00022729"/>
    </source>
</evidence>
<dbReference type="GeneID" id="66976371"/>